<name>D8RZH7_SELML</name>
<dbReference type="Pfam" id="PF11955">
    <property type="entry name" value="PORR"/>
    <property type="match status" value="2"/>
</dbReference>
<protein>
    <submittedName>
        <fullName evidence="2">Uncharacterized protein RPD1L1-2</fullName>
    </submittedName>
</protein>
<dbReference type="InParanoid" id="D8RZH7"/>
<proteinExistence type="predicted"/>
<evidence type="ECO:0000259" key="1">
    <source>
        <dbReference type="Pfam" id="PF11955"/>
    </source>
</evidence>
<sequence>MAVLESRDASIMSLEDLSRSKAKRRKKEIIREVAARFPLVFKFRRDDDGEFWVELTPAAEEILRQEHAAIAQHDDMESLAKLKKLLMMARDHRIGMEKLGHLKHDLFLPDDFKRRLIPQHPESFRIIPATTTTTPKSLGYVELVGWEPGLAVTARELSAPVQAPHAFQVDARGQQLDHPRVQRFQELPFFSPYEDPGRIEWKSLEAEKRALAVLHELLSLMPMKKAVVGRLNLIQKELQLPAKYLHLVGLYPWIFYVSKVIPENNTIFLREGFDRSRLRVPNRLAMSPLRVAAQRFLRTGSLMQTVEENAVEFLIPPTHRVKVLDQVALEDRRIEAVKQLVSLVAEQEAQVLMLKKRDTNRDTLLGVATKYPGVFQVHDEQDGLGKFISGTKYIDLTPEMDKLYRDELRVIKSRDELLSVNIVRKLLMMAVEQEISLTKISWLAADFGLPRDLDTGLVHRYPKFFNVRETNRGPVLKLASWDQDLTVTSREKTLLFSRAFPKTGFHLVERPRRRGSKTFQRLEFRSPYEPWQKPNVSKGSPVVEKRHIGVVHEVLSLLPRKRIALSKLTLLRAEMNLPKTFCSYLVRHPGIFYVSGAVEPPLVFLREAFFQNELKFKGPEDFIRDRYLILMQRQPVLDETS</sequence>
<dbReference type="Proteomes" id="UP000001514">
    <property type="component" value="Unassembled WGS sequence"/>
</dbReference>
<dbReference type="PANTHER" id="PTHR31476">
    <property type="entry name" value="PROTEIN WHAT'S THIS FACTOR 1 HOMOLOG, CHLOROPLASTIC"/>
    <property type="match status" value="1"/>
</dbReference>
<feature type="domain" description="PORR" evidence="1">
    <location>
        <begin position="319"/>
        <end position="634"/>
    </location>
</feature>
<dbReference type="eggNOG" id="ENOG502QRW0">
    <property type="taxonomic scope" value="Eukaryota"/>
</dbReference>
<dbReference type="GO" id="GO:0003723">
    <property type="term" value="F:RNA binding"/>
    <property type="evidence" value="ECO:0007669"/>
    <property type="project" value="InterPro"/>
</dbReference>
<dbReference type="KEGG" id="smo:SELMODRAFT_416507"/>
<dbReference type="OMA" id="CSVIHEL"/>
<evidence type="ECO:0000313" key="2">
    <source>
        <dbReference type="EMBL" id="EFJ22155.1"/>
    </source>
</evidence>
<dbReference type="Gramene" id="EFJ22155">
    <property type="protein sequence ID" value="EFJ22155"/>
    <property type="gene ID" value="SELMODRAFT_416507"/>
</dbReference>
<dbReference type="InterPro" id="IPR021099">
    <property type="entry name" value="PORR_domain"/>
</dbReference>
<accession>D8RZH7</accession>
<keyword evidence="3" id="KW-1185">Reference proteome</keyword>
<dbReference type="EMBL" id="GL377596">
    <property type="protein sequence ID" value="EFJ22155.1"/>
    <property type="molecule type" value="Genomic_DNA"/>
</dbReference>
<dbReference type="HOGENOM" id="CLU_403565_0_0_1"/>
<evidence type="ECO:0000313" key="3">
    <source>
        <dbReference type="Proteomes" id="UP000001514"/>
    </source>
</evidence>
<gene>
    <name evidence="2" type="primary">RPD1L1-2</name>
    <name evidence="2" type="ORF">SELMODRAFT_416507</name>
</gene>
<reference evidence="2 3" key="1">
    <citation type="journal article" date="2011" name="Science">
        <title>The Selaginella genome identifies genetic changes associated with the evolution of vascular plants.</title>
        <authorList>
            <person name="Banks J.A."/>
            <person name="Nishiyama T."/>
            <person name="Hasebe M."/>
            <person name="Bowman J.L."/>
            <person name="Gribskov M."/>
            <person name="dePamphilis C."/>
            <person name="Albert V.A."/>
            <person name="Aono N."/>
            <person name="Aoyama T."/>
            <person name="Ambrose B.A."/>
            <person name="Ashton N.W."/>
            <person name="Axtell M.J."/>
            <person name="Barker E."/>
            <person name="Barker M.S."/>
            <person name="Bennetzen J.L."/>
            <person name="Bonawitz N.D."/>
            <person name="Chapple C."/>
            <person name="Cheng C."/>
            <person name="Correa L.G."/>
            <person name="Dacre M."/>
            <person name="DeBarry J."/>
            <person name="Dreyer I."/>
            <person name="Elias M."/>
            <person name="Engstrom E.M."/>
            <person name="Estelle M."/>
            <person name="Feng L."/>
            <person name="Finet C."/>
            <person name="Floyd S.K."/>
            <person name="Frommer W.B."/>
            <person name="Fujita T."/>
            <person name="Gramzow L."/>
            <person name="Gutensohn M."/>
            <person name="Harholt J."/>
            <person name="Hattori M."/>
            <person name="Heyl A."/>
            <person name="Hirai T."/>
            <person name="Hiwatashi Y."/>
            <person name="Ishikawa M."/>
            <person name="Iwata M."/>
            <person name="Karol K.G."/>
            <person name="Koehler B."/>
            <person name="Kolukisaoglu U."/>
            <person name="Kubo M."/>
            <person name="Kurata T."/>
            <person name="Lalonde S."/>
            <person name="Li K."/>
            <person name="Li Y."/>
            <person name="Litt A."/>
            <person name="Lyons E."/>
            <person name="Manning G."/>
            <person name="Maruyama T."/>
            <person name="Michael T.P."/>
            <person name="Mikami K."/>
            <person name="Miyazaki S."/>
            <person name="Morinaga S."/>
            <person name="Murata T."/>
            <person name="Mueller-Roeber B."/>
            <person name="Nelson D.R."/>
            <person name="Obara M."/>
            <person name="Oguri Y."/>
            <person name="Olmstead R.G."/>
            <person name="Onodera N."/>
            <person name="Petersen B.L."/>
            <person name="Pils B."/>
            <person name="Prigge M."/>
            <person name="Rensing S.A."/>
            <person name="Riano-Pachon D.M."/>
            <person name="Roberts A.W."/>
            <person name="Sato Y."/>
            <person name="Scheller H.V."/>
            <person name="Schulz B."/>
            <person name="Schulz C."/>
            <person name="Shakirov E.V."/>
            <person name="Shibagaki N."/>
            <person name="Shinohara N."/>
            <person name="Shippen D.E."/>
            <person name="Soerensen I."/>
            <person name="Sotooka R."/>
            <person name="Sugimoto N."/>
            <person name="Sugita M."/>
            <person name="Sumikawa N."/>
            <person name="Tanurdzic M."/>
            <person name="Theissen G."/>
            <person name="Ulvskov P."/>
            <person name="Wakazuki S."/>
            <person name="Weng J.K."/>
            <person name="Willats W.W."/>
            <person name="Wipf D."/>
            <person name="Wolf P.G."/>
            <person name="Yang L."/>
            <person name="Zimmer A.D."/>
            <person name="Zhu Q."/>
            <person name="Mitros T."/>
            <person name="Hellsten U."/>
            <person name="Loque D."/>
            <person name="Otillar R."/>
            <person name="Salamov A."/>
            <person name="Schmutz J."/>
            <person name="Shapiro H."/>
            <person name="Lindquist E."/>
            <person name="Lucas S."/>
            <person name="Rokhsar D."/>
            <person name="Grigoriev I.V."/>
        </authorList>
    </citation>
    <scope>NUCLEOTIDE SEQUENCE [LARGE SCALE GENOMIC DNA]</scope>
</reference>
<dbReference type="PANTHER" id="PTHR31476:SF4">
    <property type="entry name" value="PROTEIN WHAT'S THIS FACTOR 1 HOMOLOG, CHLOROPLASTIC"/>
    <property type="match status" value="1"/>
</dbReference>
<dbReference type="InterPro" id="IPR045040">
    <property type="entry name" value="PORR_fam"/>
</dbReference>
<dbReference type="AlphaFoldDB" id="D8RZH7"/>
<organism evidence="3">
    <name type="scientific">Selaginella moellendorffii</name>
    <name type="common">Spikemoss</name>
    <dbReference type="NCBI Taxonomy" id="88036"/>
    <lineage>
        <taxon>Eukaryota</taxon>
        <taxon>Viridiplantae</taxon>
        <taxon>Streptophyta</taxon>
        <taxon>Embryophyta</taxon>
        <taxon>Tracheophyta</taxon>
        <taxon>Lycopodiopsida</taxon>
        <taxon>Selaginellales</taxon>
        <taxon>Selaginellaceae</taxon>
        <taxon>Selaginella</taxon>
    </lineage>
</organism>
<feature type="domain" description="PORR" evidence="1">
    <location>
        <begin position="4"/>
        <end position="285"/>
    </location>
</feature>